<proteinExistence type="predicted"/>
<name>A0AAU6SMQ5_UNCXX</name>
<dbReference type="Pfam" id="PF05170">
    <property type="entry name" value="AsmA"/>
    <property type="match status" value="1"/>
</dbReference>
<dbReference type="EMBL" id="CP095338">
    <property type="protein sequence ID" value="XAG21195.1"/>
    <property type="molecule type" value="Genomic_DNA"/>
</dbReference>
<gene>
    <name evidence="2" type="ORF">MRN70_13050</name>
</gene>
<organism evidence="2">
    <name type="scientific">bacterium 19PA01SH03</name>
    <dbReference type="NCBI Taxonomy" id="2920705"/>
    <lineage>
        <taxon>Bacteria</taxon>
    </lineage>
</organism>
<evidence type="ECO:0000259" key="1">
    <source>
        <dbReference type="Pfam" id="PF05170"/>
    </source>
</evidence>
<dbReference type="InterPro" id="IPR007844">
    <property type="entry name" value="AsmA"/>
</dbReference>
<accession>A0AAU6SMQ5</accession>
<dbReference type="AlphaFoldDB" id="A0AAU6SMQ5"/>
<sequence length="636" mass="72434">MMKKLLTLGIASLLVMTSGVLLLFALVHTRYLTPCAQWFVNQLWPQTVTFHQLEYTYPLHFRFINPTLYLSSNPFHAQQVDIWLNPRLRKQGQWQIDSLLIDGANLSSGLPSYQWPKQWALHQLAIRNIDYVHHDWIIRGLSGQIEQPQWPATTHSLPYGKLQLSAEQVYWQGEALSQLLIDADHRAQQSTIYGFSFAWRQALFSGQAEQYPQGWSLVNATINRLNITPNSPLPPLAWRELIEKHLFHINSLDVLNSDIQQGDLTLHNVSFSLENLLLTPSWWQQENGYLSLNADSLLWQNQQWNEPTFKLELTPKKITITEFTADWLDGHVQFNGFVTPDELYLHRLAISRSRWIQEQIDQFSLPSHALSALKNLHIEQLNLNNLQLIQLADSPHWQLSGFNAAGQGLELKRHGRWGLWNGQLTLSANNASIEQTLTSQAIVEVSSHNGLGHITRAFFPLEQGYLDATASWDATTASAPWQLQLHADGLPLQLFKHWIPLPLNVDALAEFTVTAQGLAGDYPMFSHSLTGQLNGYLRQGIFTYQHHDTLVVQPFESDAIQLTADRGRLQLPPISLSGPKLNAKLDGQLDLLTPDQAKLELHLWQDCTEHHFDLLREQQTTQVNAPCRSTANPSTR</sequence>
<feature type="domain" description="AsmA" evidence="1">
    <location>
        <begin position="3"/>
        <end position="571"/>
    </location>
</feature>
<evidence type="ECO:0000313" key="2">
    <source>
        <dbReference type="EMBL" id="XAG21195.1"/>
    </source>
</evidence>
<reference evidence="2" key="1">
    <citation type="submission" date="2022-03" db="EMBL/GenBank/DDBJ databases">
        <title>Sea Food Isolates.</title>
        <authorList>
            <person name="Li c."/>
        </authorList>
    </citation>
    <scope>NUCLEOTIDE SEQUENCE</scope>
    <source>
        <strain evidence="2">19PA01SH03</strain>
    </source>
</reference>
<protein>
    <submittedName>
        <fullName evidence="2">AsmA family protein</fullName>
    </submittedName>
</protein>